<protein>
    <submittedName>
        <fullName evidence="1">Uncharacterized protein</fullName>
    </submittedName>
</protein>
<dbReference type="EMBL" id="MN740944">
    <property type="protein sequence ID" value="QHU19138.1"/>
    <property type="molecule type" value="Genomic_DNA"/>
</dbReference>
<dbReference type="AlphaFoldDB" id="A0A6C0KS29"/>
<accession>A0A6C0KS29</accession>
<evidence type="ECO:0000313" key="1">
    <source>
        <dbReference type="EMBL" id="QHU19138.1"/>
    </source>
</evidence>
<name>A0A6C0KS29_9ZZZZ</name>
<sequence>MTTPYGITTSIGSQTFAGFVNAPIGGPLDTGKYPNIIPYHNYGILTGKRPTPPQFYPGQEPVYAEMDTNARARYLRATALSPQQKAIQDALGKLSVPITKVAYSSQRQYAVSSHMNYIEPIPSSMHTSNLKSISVGKSAYKVGLPLEAPIGSKSYDTSFRRTALRRARSGGCTAPRKKGSIYNYSLTQPGICAWGSLPRQNY</sequence>
<proteinExistence type="predicted"/>
<organism evidence="1">
    <name type="scientific">viral metagenome</name>
    <dbReference type="NCBI Taxonomy" id="1070528"/>
    <lineage>
        <taxon>unclassified sequences</taxon>
        <taxon>metagenomes</taxon>
        <taxon>organismal metagenomes</taxon>
    </lineage>
</organism>
<reference evidence="1" key="1">
    <citation type="journal article" date="2020" name="Nature">
        <title>Giant virus diversity and host interactions through global metagenomics.</title>
        <authorList>
            <person name="Schulz F."/>
            <person name="Roux S."/>
            <person name="Paez-Espino D."/>
            <person name="Jungbluth S."/>
            <person name="Walsh D.A."/>
            <person name="Denef V.J."/>
            <person name="McMahon K.D."/>
            <person name="Konstantinidis K.T."/>
            <person name="Eloe-Fadrosh E.A."/>
            <person name="Kyrpides N.C."/>
            <person name="Woyke T."/>
        </authorList>
    </citation>
    <scope>NUCLEOTIDE SEQUENCE</scope>
    <source>
        <strain evidence="1">GVMAG-S-3300013014-104</strain>
    </source>
</reference>